<reference evidence="2 3" key="1">
    <citation type="submission" date="2020-08" db="EMBL/GenBank/DDBJ databases">
        <title>Genomic Encyclopedia of Type Strains, Phase IV (KMG-IV): sequencing the most valuable type-strain genomes for metagenomic binning, comparative biology and taxonomic classification.</title>
        <authorList>
            <person name="Goeker M."/>
        </authorList>
    </citation>
    <scope>NUCLEOTIDE SEQUENCE [LARGE SCALE GENOMIC DNA]</scope>
    <source>
        <strain evidence="2 3">DSM 5391</strain>
    </source>
</reference>
<name>A0A7X0LYX2_9BACI</name>
<dbReference type="Proteomes" id="UP000531594">
    <property type="component" value="Unassembled WGS sequence"/>
</dbReference>
<evidence type="ECO:0000313" key="2">
    <source>
        <dbReference type="EMBL" id="MBB6447972.1"/>
    </source>
</evidence>
<dbReference type="InterPro" id="IPR010693">
    <property type="entry name" value="Divergent_4Fe-4S_mono-cluster"/>
</dbReference>
<feature type="domain" description="Divergent 4Fe-4S mono-cluster" evidence="1">
    <location>
        <begin position="8"/>
        <end position="70"/>
    </location>
</feature>
<dbReference type="AlphaFoldDB" id="A0A7X0LYX2"/>
<protein>
    <submittedName>
        <fullName evidence="2">Putative Fe-S cluster protein YjdI</fullName>
    </submittedName>
</protein>
<sequence length="72" mass="8275">MSEAVKTYENESITIYWRPDICEHAGECVKGLPNVFDVKKRPWISPQNATSEETMRVIDRCPSKALSYQAKK</sequence>
<gene>
    <name evidence="2" type="ORF">HNR53_004697</name>
</gene>
<dbReference type="EMBL" id="JACHGK010000038">
    <property type="protein sequence ID" value="MBB6447972.1"/>
    <property type="molecule type" value="Genomic_DNA"/>
</dbReference>
<proteinExistence type="predicted"/>
<accession>A0A7X0LYX2</accession>
<evidence type="ECO:0000259" key="1">
    <source>
        <dbReference type="Pfam" id="PF06902"/>
    </source>
</evidence>
<dbReference type="Pfam" id="PF06902">
    <property type="entry name" value="Fer4_19"/>
    <property type="match status" value="1"/>
</dbReference>
<comment type="caution">
    <text evidence="2">The sequence shown here is derived from an EMBL/GenBank/DDBJ whole genome shotgun (WGS) entry which is preliminary data.</text>
</comment>
<keyword evidence="3" id="KW-1185">Reference proteome</keyword>
<evidence type="ECO:0000313" key="3">
    <source>
        <dbReference type="Proteomes" id="UP000531594"/>
    </source>
</evidence>
<organism evidence="2 3">
    <name type="scientific">Bacillus benzoevorans</name>
    <dbReference type="NCBI Taxonomy" id="1456"/>
    <lineage>
        <taxon>Bacteria</taxon>
        <taxon>Bacillati</taxon>
        <taxon>Bacillota</taxon>
        <taxon>Bacilli</taxon>
        <taxon>Bacillales</taxon>
        <taxon>Bacillaceae</taxon>
        <taxon>Bacillus</taxon>
    </lineage>
</organism>
<dbReference type="RefSeq" id="WP_184530408.1">
    <property type="nucleotide sequence ID" value="NZ_JACHGK010000038.1"/>
</dbReference>